<dbReference type="RefSeq" id="WP_018064324.1">
    <property type="nucleotide sequence ID" value="NZ_AQWH01000006.1"/>
</dbReference>
<keyword evidence="6 10" id="KW-0630">Potassium</keyword>
<feature type="transmembrane region" description="Helical" evidence="12">
    <location>
        <begin position="184"/>
        <end position="203"/>
    </location>
</feature>
<feature type="transmembrane region" description="Helical" evidence="12">
    <location>
        <begin position="71"/>
        <end position="93"/>
    </location>
</feature>
<feature type="binding site" evidence="11">
    <location>
        <position position="113"/>
    </location>
    <ligand>
        <name>K(+)</name>
        <dbReference type="ChEBI" id="CHEBI:29103"/>
    </ligand>
</feature>
<organism evidence="13 14">
    <name type="scientific">Martelella mediterranea DSM 17316</name>
    <dbReference type="NCBI Taxonomy" id="1122214"/>
    <lineage>
        <taxon>Bacteria</taxon>
        <taxon>Pseudomonadati</taxon>
        <taxon>Pseudomonadota</taxon>
        <taxon>Alphaproteobacteria</taxon>
        <taxon>Hyphomicrobiales</taxon>
        <taxon>Aurantimonadaceae</taxon>
        <taxon>Martelella</taxon>
    </lineage>
</organism>
<dbReference type="PANTHER" id="PTHR32024:SF3">
    <property type="entry name" value="TRK SYSTEM POTASSIUM UPTAKE PROTEIN"/>
    <property type="match status" value="1"/>
</dbReference>
<keyword evidence="14" id="KW-1185">Reference proteome</keyword>
<dbReference type="GO" id="GO:0046872">
    <property type="term" value="F:metal ion binding"/>
    <property type="evidence" value="ECO:0007669"/>
    <property type="project" value="UniProtKB-KW"/>
</dbReference>
<evidence type="ECO:0000256" key="11">
    <source>
        <dbReference type="PIRSR" id="PIRSR006247-1"/>
    </source>
</evidence>
<evidence type="ECO:0000256" key="1">
    <source>
        <dbReference type="ARBA" id="ARBA00004651"/>
    </source>
</evidence>
<evidence type="ECO:0000313" key="14">
    <source>
        <dbReference type="Proteomes" id="UP000191135"/>
    </source>
</evidence>
<evidence type="ECO:0000256" key="9">
    <source>
        <dbReference type="ARBA" id="ARBA00023136"/>
    </source>
</evidence>
<feature type="binding site" evidence="11">
    <location>
        <position position="114"/>
    </location>
    <ligand>
        <name>K(+)</name>
        <dbReference type="ChEBI" id="CHEBI:29103"/>
    </ligand>
</feature>
<keyword evidence="8 10" id="KW-0406">Ion transport</keyword>
<keyword evidence="10" id="KW-0997">Cell inner membrane</keyword>
<feature type="binding site" evidence="11">
    <location>
        <position position="434"/>
    </location>
    <ligand>
        <name>K(+)</name>
        <dbReference type="ChEBI" id="CHEBI:29103"/>
    </ligand>
</feature>
<feature type="transmembrane region" description="Helical" evidence="12">
    <location>
        <begin position="41"/>
        <end position="59"/>
    </location>
</feature>
<dbReference type="Proteomes" id="UP000191135">
    <property type="component" value="Chromosome"/>
</dbReference>
<evidence type="ECO:0000256" key="10">
    <source>
        <dbReference type="PIRNR" id="PIRNR006247"/>
    </source>
</evidence>
<keyword evidence="9 10" id="KW-0472">Membrane</keyword>
<evidence type="ECO:0000256" key="7">
    <source>
        <dbReference type="ARBA" id="ARBA00022989"/>
    </source>
</evidence>
<feature type="transmembrane region" description="Helical" evidence="12">
    <location>
        <begin position="138"/>
        <end position="163"/>
    </location>
</feature>
<keyword evidence="2 10" id="KW-0813">Transport</keyword>
<dbReference type="PANTHER" id="PTHR32024">
    <property type="entry name" value="TRK SYSTEM POTASSIUM UPTAKE PROTEIN TRKG-RELATED"/>
    <property type="match status" value="1"/>
</dbReference>
<evidence type="ECO:0000256" key="8">
    <source>
        <dbReference type="ARBA" id="ARBA00023065"/>
    </source>
</evidence>
<gene>
    <name evidence="13" type="primary">trkG</name>
    <name evidence="13" type="ORF">Mame_03342</name>
</gene>
<keyword evidence="7 12" id="KW-1133">Transmembrane helix</keyword>
<name>A0A1U9Z4K9_9HYPH</name>
<dbReference type="STRING" id="1122214.Mame_03342"/>
<feature type="binding site" evidence="11">
    <location>
        <position position="433"/>
    </location>
    <ligand>
        <name>K(+)</name>
        <dbReference type="ChEBI" id="CHEBI:29103"/>
    </ligand>
</feature>
<dbReference type="InterPro" id="IPR003445">
    <property type="entry name" value="Cat_transpt"/>
</dbReference>
<feature type="transmembrane region" description="Helical" evidence="12">
    <location>
        <begin position="9"/>
        <end position="29"/>
    </location>
</feature>
<protein>
    <recommendedName>
        <fullName evidence="10">Trk system potassium uptake protein</fullName>
    </recommendedName>
</protein>
<evidence type="ECO:0000256" key="5">
    <source>
        <dbReference type="ARBA" id="ARBA00022692"/>
    </source>
</evidence>
<evidence type="ECO:0000256" key="3">
    <source>
        <dbReference type="ARBA" id="ARBA00022475"/>
    </source>
</evidence>
<feature type="transmembrane region" description="Helical" evidence="12">
    <location>
        <begin position="327"/>
        <end position="352"/>
    </location>
</feature>
<keyword evidence="4 10" id="KW-0633">Potassium transport</keyword>
<dbReference type="PIRSF" id="PIRSF006247">
    <property type="entry name" value="TrkH"/>
    <property type="match status" value="1"/>
</dbReference>
<evidence type="ECO:0000256" key="12">
    <source>
        <dbReference type="SAM" id="Phobius"/>
    </source>
</evidence>
<comment type="function">
    <text evidence="10">Low-affinity potassium transport system. Interacts with Trk system potassium uptake protein TrkA.</text>
</comment>
<dbReference type="KEGG" id="mmed:Mame_03342"/>
<accession>A0A1U9Z4K9</accession>
<keyword evidence="3 10" id="KW-1003">Cell membrane</keyword>
<feature type="binding site" evidence="11">
    <location>
        <position position="317"/>
    </location>
    <ligand>
        <name>K(+)</name>
        <dbReference type="ChEBI" id="CHEBI:29103"/>
    </ligand>
</feature>
<comment type="similarity">
    <text evidence="10">Belongs to the TrkH potassium transport family.</text>
</comment>
<feature type="transmembrane region" description="Helical" evidence="12">
    <location>
        <begin position="394"/>
        <end position="418"/>
    </location>
</feature>
<dbReference type="GO" id="GO:0005886">
    <property type="term" value="C:plasma membrane"/>
    <property type="evidence" value="ECO:0007669"/>
    <property type="project" value="UniProtKB-SubCell"/>
</dbReference>
<proteinExistence type="inferred from homology"/>
<feature type="transmembrane region" description="Helical" evidence="12">
    <location>
        <begin position="237"/>
        <end position="261"/>
    </location>
</feature>
<evidence type="ECO:0000256" key="2">
    <source>
        <dbReference type="ARBA" id="ARBA00022448"/>
    </source>
</evidence>
<dbReference type="EMBL" id="CP020330">
    <property type="protein sequence ID" value="AQZ52649.1"/>
    <property type="molecule type" value="Genomic_DNA"/>
</dbReference>
<dbReference type="AlphaFoldDB" id="A0A1U9Z4K9"/>
<dbReference type="Pfam" id="PF02386">
    <property type="entry name" value="TrkH"/>
    <property type="match status" value="1"/>
</dbReference>
<dbReference type="OrthoDB" id="9810952at2"/>
<keyword evidence="11" id="KW-0479">Metal-binding</keyword>
<keyword evidence="5 12" id="KW-0812">Transmembrane</keyword>
<dbReference type="InterPro" id="IPR004772">
    <property type="entry name" value="TrkH"/>
</dbReference>
<sequence length="484" mass="52588">MNATLLRSAFYIAAICGIYLAAAMFVPAMVDLYYGNADWQVFALCGFMVGGTSAVTAVAMRGNPPPFSRRLGFFLVNLLWMTFALVGAIPIYLASGELTFAQSLFESVSAITTTGSTVLTGLDQAAPGLLLWRSLLQWMGGIGIVALGLFILPFLRIGGMAFFKMESSDTGDKPFARMASFTRAFLAIYLGITLLCAICYGFAGMSQFDAFNHALTTVATGGFSTHDASFGYFDSPALLWISTFFMTLCSLPFSILILFVVRGRLDSLRDPQIMLFLTYLFVAVFLLSLYISLNDQMDFLTALTQSAFNVSSILSTTGYASTDYSQWGAFAVVLVFFLTFMGGCSGSTAGGIKSYRFLILFNMLRTGMKKLIYPNAVYSIRYGRLSVDSETQRAVSMFFTAYILLWAFGSLGMSLLGYDLITSTTAVLTALSNVGPGLGDIIGPAGNFSTFADPELCLLAIMMLLGRLEILTVVVVLMPMYWRG</sequence>
<comment type="subcellular location">
    <subcellularLocation>
        <location evidence="10">Cell inner membrane</location>
        <topology evidence="10">Multi-pass membrane protein</topology>
    </subcellularLocation>
    <subcellularLocation>
        <location evidence="1">Cell membrane</location>
        <topology evidence="1">Multi-pass membrane protein</topology>
    </subcellularLocation>
</comment>
<dbReference type="GO" id="GO:0015379">
    <property type="term" value="F:potassium:chloride symporter activity"/>
    <property type="evidence" value="ECO:0007669"/>
    <property type="project" value="InterPro"/>
</dbReference>
<dbReference type="eggNOG" id="COG0168">
    <property type="taxonomic scope" value="Bacteria"/>
</dbReference>
<feature type="transmembrane region" description="Helical" evidence="12">
    <location>
        <begin position="458"/>
        <end position="482"/>
    </location>
</feature>
<reference evidence="13 14" key="1">
    <citation type="submission" date="2017-03" db="EMBL/GenBank/DDBJ databases">
        <title>Foreign affairs: Plasmid Transfer between Roseobacters and Rhizobia.</title>
        <authorList>
            <person name="Bartling P."/>
            <person name="Bunk B."/>
            <person name="Overmann J."/>
            <person name="Brinkmann H."/>
            <person name="Petersen J."/>
        </authorList>
    </citation>
    <scope>NUCLEOTIDE SEQUENCE [LARGE SCALE GENOMIC DNA]</scope>
    <source>
        <strain evidence="13 14">MACL11</strain>
    </source>
</reference>
<feature type="binding site" evidence="11">
    <location>
        <position position="316"/>
    </location>
    <ligand>
        <name>K(+)</name>
        <dbReference type="ChEBI" id="CHEBI:29103"/>
    </ligand>
</feature>
<evidence type="ECO:0000313" key="13">
    <source>
        <dbReference type="EMBL" id="AQZ52649.1"/>
    </source>
</evidence>
<feature type="binding site" evidence="11">
    <location>
        <position position="221"/>
    </location>
    <ligand>
        <name>K(+)</name>
        <dbReference type="ChEBI" id="CHEBI:29103"/>
    </ligand>
</feature>
<evidence type="ECO:0000256" key="4">
    <source>
        <dbReference type="ARBA" id="ARBA00022538"/>
    </source>
</evidence>
<feature type="transmembrane region" description="Helical" evidence="12">
    <location>
        <begin position="273"/>
        <end position="293"/>
    </location>
</feature>
<evidence type="ECO:0000256" key="6">
    <source>
        <dbReference type="ARBA" id="ARBA00022958"/>
    </source>
</evidence>